<keyword evidence="1" id="KW-1133">Transmembrane helix</keyword>
<name>L0L069_METHD</name>
<gene>
    <name evidence="2" type="ordered locus">Metho_2617</name>
</gene>
<proteinExistence type="predicted"/>
<geneLocation type="plasmid" evidence="2 3">
    <name>pMETHO01</name>
</geneLocation>
<dbReference type="GeneID" id="14401579"/>
<dbReference type="RefSeq" id="WP_015313883.1">
    <property type="nucleotide sequence ID" value="NC_019972.1"/>
</dbReference>
<dbReference type="OrthoDB" id="137833at2157"/>
<evidence type="ECO:0008006" key="4">
    <source>
        <dbReference type="Google" id="ProtNLM"/>
    </source>
</evidence>
<dbReference type="KEGG" id="mhz:Metho_2617"/>
<evidence type="ECO:0000313" key="2">
    <source>
        <dbReference type="EMBL" id="AGB50751.1"/>
    </source>
</evidence>
<dbReference type="Gene3D" id="1.25.10.10">
    <property type="entry name" value="Leucine-rich Repeat Variant"/>
    <property type="match status" value="1"/>
</dbReference>
<evidence type="ECO:0000313" key="3">
    <source>
        <dbReference type="Proteomes" id="UP000010866"/>
    </source>
</evidence>
<dbReference type="Proteomes" id="UP000010866">
    <property type="component" value="Plasmid pMETHO01"/>
</dbReference>
<dbReference type="HOGENOM" id="CLU_014005_1_0_2"/>
<dbReference type="EMBL" id="CP003363">
    <property type="protein sequence ID" value="AGB50751.1"/>
    <property type="molecule type" value="Genomic_DNA"/>
</dbReference>
<reference evidence="3" key="1">
    <citation type="submission" date="2012-02" db="EMBL/GenBank/DDBJ databases">
        <title>Complete sequence of plasmid of Methanomethylovorans hollandica DSM 15978.</title>
        <authorList>
            <person name="Lucas S."/>
            <person name="Copeland A."/>
            <person name="Lapidus A."/>
            <person name="Glavina del Rio T."/>
            <person name="Dalin E."/>
            <person name="Tice H."/>
            <person name="Bruce D."/>
            <person name="Goodwin L."/>
            <person name="Pitluck S."/>
            <person name="Peters L."/>
            <person name="Mikhailova N."/>
            <person name="Held B."/>
            <person name="Kyrpides N."/>
            <person name="Mavromatis K."/>
            <person name="Ivanova N."/>
            <person name="Brettin T."/>
            <person name="Detter J.C."/>
            <person name="Han C."/>
            <person name="Larimer F."/>
            <person name="Land M."/>
            <person name="Hauser L."/>
            <person name="Markowitz V."/>
            <person name="Cheng J.-F."/>
            <person name="Hugenholtz P."/>
            <person name="Woyke T."/>
            <person name="Wu D."/>
            <person name="Spring S."/>
            <person name="Schroeder M."/>
            <person name="Brambilla E."/>
            <person name="Klenk H.-P."/>
            <person name="Eisen J.A."/>
        </authorList>
    </citation>
    <scope>NUCLEOTIDE SEQUENCE [LARGE SCALE GENOMIC DNA]</scope>
    <source>
        <strain evidence="3">DSM 15978 / NBRC 107637 / DMS1</strain>
        <plasmid evidence="3">Plasmid pMETHO01</plasmid>
    </source>
</reference>
<keyword evidence="1" id="KW-0472">Membrane</keyword>
<keyword evidence="3" id="KW-1185">Reference proteome</keyword>
<evidence type="ECO:0000256" key="1">
    <source>
        <dbReference type="SAM" id="Phobius"/>
    </source>
</evidence>
<protein>
    <recommendedName>
        <fullName evidence="4">HEAT repeat-containing protein</fullName>
    </recommendedName>
</protein>
<sequence>MPADQEEIHRLSLSEDKEDRAKAIVLIENEFENLPDKYDAWNDLIRLVNDEIWSNKVNAINFVSSAFKYLPDKSIAWSDFIRLVGDEDKDIYINFQVSYLLFSAFKYTPNKYVALSDLHRLTIASHYSVREIAACILGRVFPSISEEYKYAAWSDLHILTCDLHYEVRRKVIHSLAYAFEHIPEEQKSEAWEDLHRLTSDEDDFVRSNTPDLLSIIFSSFPEECKFLAWEDLHRLTNDEYCWVRTHASSSLGVSFKYIPDKSVAFSDLHRLTSDESRWVKESVVYALFFAFENVPDKSTAYSDIVRLKSDPDSCVRTKVAEYIGSYFSSIPDEYKSAVLSDLHSLLIDGDTYVRMYAYYSLGKISIHEASKSSNEADSRILLDKAIQYFEKSVKEGPWESPATFCSFFYRSFDDVLFKKVHPKNVEKDYIAAAKIWSRDSETKHKLIEAVEQLSKALEIAYDARESGSDWQETLKRCSDICNYAEQLMNDNKDKTPAAHSLYKIAKPSFDKRITELIDKLKETADIAYDKSRNTPAEPIASFIKEEIYGWRVENQVQMEKSLNNLLFSLKTQIPNIPETKFIYEKIDEIKSYKIVEDQIAALISLIPLILQMSIESKLNIIIENQNKTFDKVTQIDKTTSDTNETVTRTESKVDSILQTVTELKEIASKLKAEGNEKGSQDVNDIADKIKVLLENKDPKEMTLFIEKLQKEVPDIFEEIEKSTAPKDVKEKAKIGLKDKMMETGKSITFAVATNWIATYLPSIITAGVSGLLVPGIILAVLVSIVNLRNQDLK</sequence>
<dbReference type="InterPro" id="IPR011989">
    <property type="entry name" value="ARM-like"/>
</dbReference>
<accession>L0L069</accession>
<dbReference type="SUPFAM" id="SSF48371">
    <property type="entry name" value="ARM repeat"/>
    <property type="match status" value="1"/>
</dbReference>
<organism evidence="2 3">
    <name type="scientific">Methanomethylovorans hollandica (strain DSM 15978 / NBRC 107637 / DMS1)</name>
    <dbReference type="NCBI Taxonomy" id="867904"/>
    <lineage>
        <taxon>Archaea</taxon>
        <taxon>Methanobacteriati</taxon>
        <taxon>Methanobacteriota</taxon>
        <taxon>Stenosarchaea group</taxon>
        <taxon>Methanomicrobia</taxon>
        <taxon>Methanosarcinales</taxon>
        <taxon>Methanosarcinaceae</taxon>
        <taxon>Methanomethylovorans</taxon>
    </lineage>
</organism>
<keyword evidence="2" id="KW-0614">Plasmid</keyword>
<dbReference type="InterPro" id="IPR016024">
    <property type="entry name" value="ARM-type_fold"/>
</dbReference>
<feature type="transmembrane region" description="Helical" evidence="1">
    <location>
        <begin position="763"/>
        <end position="787"/>
    </location>
</feature>
<keyword evidence="1" id="KW-0812">Transmembrane</keyword>
<dbReference type="AlphaFoldDB" id="L0L069"/>